<dbReference type="SUPFAM" id="SSF57440">
    <property type="entry name" value="Kringle-like"/>
    <property type="match status" value="1"/>
</dbReference>
<feature type="domain" description="Fibronectin type-II" evidence="4">
    <location>
        <begin position="58"/>
        <end position="106"/>
    </location>
</feature>
<evidence type="ECO:0000313" key="6">
    <source>
        <dbReference type="Proteomes" id="UP000886611"/>
    </source>
</evidence>
<feature type="disulfide bond" evidence="3">
    <location>
        <begin position="77"/>
        <end position="104"/>
    </location>
</feature>
<feature type="disulfide bond" evidence="3">
    <location>
        <begin position="63"/>
        <end position="89"/>
    </location>
</feature>
<evidence type="ECO:0000259" key="4">
    <source>
        <dbReference type="PROSITE" id="PS51092"/>
    </source>
</evidence>
<proteinExistence type="predicted"/>
<name>A0A8X7X0D9_POLSE</name>
<evidence type="ECO:0000256" key="2">
    <source>
        <dbReference type="ARBA" id="ARBA00023157"/>
    </source>
</evidence>
<dbReference type="PROSITE" id="PS51092">
    <property type="entry name" value="FN2_2"/>
    <property type="match status" value="1"/>
</dbReference>
<dbReference type="CDD" id="cd00062">
    <property type="entry name" value="FN2"/>
    <property type="match status" value="1"/>
</dbReference>
<gene>
    <name evidence="5" type="primary">Ly75_0</name>
    <name evidence="5" type="ORF">GTO96_0019849</name>
</gene>
<evidence type="ECO:0000256" key="3">
    <source>
        <dbReference type="PROSITE-ProRule" id="PRU00479"/>
    </source>
</evidence>
<dbReference type="FunFam" id="2.10.10.10:FF:000001">
    <property type="entry name" value="Fibronectin 1a isoform 1"/>
    <property type="match status" value="1"/>
</dbReference>
<reference evidence="5 6" key="1">
    <citation type="journal article" date="2021" name="Cell">
        <title>Tracing the genetic footprints of vertebrate landing in non-teleost ray-finned fishes.</title>
        <authorList>
            <person name="Bi X."/>
            <person name="Wang K."/>
            <person name="Yang L."/>
            <person name="Pan H."/>
            <person name="Jiang H."/>
            <person name="Wei Q."/>
            <person name="Fang M."/>
            <person name="Yu H."/>
            <person name="Zhu C."/>
            <person name="Cai Y."/>
            <person name="He Y."/>
            <person name="Gan X."/>
            <person name="Zeng H."/>
            <person name="Yu D."/>
            <person name="Zhu Y."/>
            <person name="Jiang H."/>
            <person name="Qiu Q."/>
            <person name="Yang H."/>
            <person name="Zhang Y.E."/>
            <person name="Wang W."/>
            <person name="Zhu M."/>
            <person name="He S."/>
            <person name="Zhang G."/>
        </authorList>
    </citation>
    <scope>NUCLEOTIDE SEQUENCE [LARGE SCALE GENOMIC DNA]</scope>
    <source>
        <strain evidence="5">Bchr_013</strain>
    </source>
</reference>
<feature type="non-terminal residue" evidence="5">
    <location>
        <position position="1"/>
    </location>
</feature>
<accession>A0A8X7X0D9</accession>
<dbReference type="Gene3D" id="2.10.10.10">
    <property type="entry name" value="Fibronectin, type II, collagen-binding"/>
    <property type="match status" value="1"/>
</dbReference>
<organism evidence="5 6">
    <name type="scientific">Polypterus senegalus</name>
    <name type="common">Senegal bichir</name>
    <dbReference type="NCBI Taxonomy" id="55291"/>
    <lineage>
        <taxon>Eukaryota</taxon>
        <taxon>Metazoa</taxon>
        <taxon>Chordata</taxon>
        <taxon>Craniata</taxon>
        <taxon>Vertebrata</taxon>
        <taxon>Euteleostomi</taxon>
        <taxon>Actinopterygii</taxon>
        <taxon>Polypteriformes</taxon>
        <taxon>Polypteridae</taxon>
        <taxon>Polypterus</taxon>
    </lineage>
</organism>
<protein>
    <submittedName>
        <fullName evidence="5">LY75 protein</fullName>
    </submittedName>
</protein>
<sequence>MLAAGSHLRDTTLLEQRNRTPPATTCSILRPKMMERRLMRRMRHSCGLVQIYTSKGNSFGLPCEFPFKYNGTWHDDCVSDEREGGLPWCSTSEDYDIDQQWGLCLKPGK</sequence>
<feature type="non-terminal residue" evidence="5">
    <location>
        <position position="109"/>
    </location>
</feature>
<dbReference type="EMBL" id="JAATIS010005477">
    <property type="protein sequence ID" value="KAG2459180.1"/>
    <property type="molecule type" value="Genomic_DNA"/>
</dbReference>
<dbReference type="SMART" id="SM00059">
    <property type="entry name" value="FN2"/>
    <property type="match status" value="1"/>
</dbReference>
<keyword evidence="6" id="KW-1185">Reference proteome</keyword>
<dbReference type="PRINTS" id="PR00013">
    <property type="entry name" value="FNTYPEII"/>
</dbReference>
<dbReference type="InterPro" id="IPR036943">
    <property type="entry name" value="FN_type2_sf"/>
</dbReference>
<dbReference type="Pfam" id="PF00040">
    <property type="entry name" value="fn2"/>
    <property type="match status" value="1"/>
</dbReference>
<keyword evidence="1" id="KW-0677">Repeat</keyword>
<keyword evidence="2 3" id="KW-1015">Disulfide bond</keyword>
<evidence type="ECO:0000256" key="1">
    <source>
        <dbReference type="ARBA" id="ARBA00022737"/>
    </source>
</evidence>
<dbReference type="InterPro" id="IPR000562">
    <property type="entry name" value="FN_type2_dom"/>
</dbReference>
<dbReference type="Proteomes" id="UP000886611">
    <property type="component" value="Unassembled WGS sequence"/>
</dbReference>
<dbReference type="InterPro" id="IPR013806">
    <property type="entry name" value="Kringle-like"/>
</dbReference>
<comment type="caution">
    <text evidence="5">The sequence shown here is derived from an EMBL/GenBank/DDBJ whole genome shotgun (WGS) entry which is preliminary data.</text>
</comment>
<dbReference type="AlphaFoldDB" id="A0A8X7X0D9"/>
<evidence type="ECO:0000313" key="5">
    <source>
        <dbReference type="EMBL" id="KAG2459180.1"/>
    </source>
</evidence>